<reference evidence="1 2" key="2">
    <citation type="journal article" date="2012" name="Stand. Genomic Sci.">
        <title>Complete genome sequence of the aquatic bacterium Runella slithyformis type strain (LSU 4(T)).</title>
        <authorList>
            <person name="Copeland A."/>
            <person name="Zhang X."/>
            <person name="Misra M."/>
            <person name="Lapidus A."/>
            <person name="Nolan M."/>
            <person name="Lucas S."/>
            <person name="Deshpande S."/>
            <person name="Cheng J.F."/>
            <person name="Tapia R."/>
            <person name="Goodwin L.A."/>
            <person name="Pitluck S."/>
            <person name="Liolios K."/>
            <person name="Pagani I."/>
            <person name="Ivanova N."/>
            <person name="Mikhailova N."/>
            <person name="Pati A."/>
            <person name="Chen A."/>
            <person name="Palaniappan K."/>
            <person name="Land M."/>
            <person name="Hauser L."/>
            <person name="Pan C."/>
            <person name="Jeffries C.D."/>
            <person name="Detter J.C."/>
            <person name="Brambilla E.M."/>
            <person name="Rohde M."/>
            <person name="Djao O.D."/>
            <person name="Goker M."/>
            <person name="Sikorski J."/>
            <person name="Tindall B.J."/>
            <person name="Woyke T."/>
            <person name="Bristow J."/>
            <person name="Eisen J.A."/>
            <person name="Markowitz V."/>
            <person name="Hugenholtz P."/>
            <person name="Kyrpides N.C."/>
            <person name="Klenk H.P."/>
            <person name="Mavromatis K."/>
        </authorList>
    </citation>
    <scope>NUCLEOTIDE SEQUENCE [LARGE SCALE GENOMIC DNA]</scope>
    <source>
        <strain evidence="2">ATCC 29530 / DSM 19594 / LMG 11500 / NCIMB 11436 / LSU 4</strain>
    </source>
</reference>
<dbReference type="KEGG" id="rsi:Runsl_4216"/>
<keyword evidence="2" id="KW-1185">Reference proteome</keyword>
<dbReference type="Proteomes" id="UP000000493">
    <property type="component" value="Chromosome"/>
</dbReference>
<reference evidence="2" key="1">
    <citation type="submission" date="2011-06" db="EMBL/GenBank/DDBJ databases">
        <title>The complete genome of chromosome of Runella slithyformis DSM 19594.</title>
        <authorList>
            <consortium name="US DOE Joint Genome Institute (JGI-PGF)"/>
            <person name="Lucas S."/>
            <person name="Han J."/>
            <person name="Lapidus A."/>
            <person name="Bruce D."/>
            <person name="Goodwin L."/>
            <person name="Pitluck S."/>
            <person name="Peters L."/>
            <person name="Kyrpides N."/>
            <person name="Mavromatis K."/>
            <person name="Ivanova N."/>
            <person name="Ovchinnikova G."/>
            <person name="Zhang X."/>
            <person name="Misra M."/>
            <person name="Detter J.C."/>
            <person name="Tapia R."/>
            <person name="Han C."/>
            <person name="Land M."/>
            <person name="Hauser L."/>
            <person name="Markowitz V."/>
            <person name="Cheng J.-F."/>
            <person name="Hugenholtz P."/>
            <person name="Woyke T."/>
            <person name="Wu D."/>
            <person name="Tindall B."/>
            <person name="Faehrich R."/>
            <person name="Brambilla E."/>
            <person name="Klenk H.-P."/>
            <person name="Eisen J.A."/>
        </authorList>
    </citation>
    <scope>NUCLEOTIDE SEQUENCE [LARGE SCALE GENOMIC DNA]</scope>
    <source>
        <strain evidence="2">ATCC 29530 / DSM 19594 / LMG 11500 / NCIMB 11436 / LSU 4</strain>
    </source>
</reference>
<dbReference type="EMBL" id="CP002859">
    <property type="protein sequence ID" value="AEI50560.1"/>
    <property type="molecule type" value="Genomic_DNA"/>
</dbReference>
<name>A0A7U3ZNN7_RUNSL</name>
<protein>
    <submittedName>
        <fullName evidence="1">Uncharacterized protein</fullName>
    </submittedName>
</protein>
<proteinExistence type="predicted"/>
<accession>A0A7U3ZNN7</accession>
<dbReference type="AlphaFoldDB" id="A0A7U3ZNN7"/>
<organism evidence="1 2">
    <name type="scientific">Runella slithyformis (strain ATCC 29530 / DSM 19594 / LMG 11500 / NCIMB 11436 / LSU 4)</name>
    <dbReference type="NCBI Taxonomy" id="761193"/>
    <lineage>
        <taxon>Bacteria</taxon>
        <taxon>Pseudomonadati</taxon>
        <taxon>Bacteroidota</taxon>
        <taxon>Cytophagia</taxon>
        <taxon>Cytophagales</taxon>
        <taxon>Spirosomataceae</taxon>
        <taxon>Runella</taxon>
    </lineage>
</organism>
<gene>
    <name evidence="1" type="ordered locus">Runsl_4216</name>
</gene>
<evidence type="ECO:0000313" key="1">
    <source>
        <dbReference type="EMBL" id="AEI50560.1"/>
    </source>
</evidence>
<sequence length="54" mass="6129">MKRILSIVLAIVCIVAVFTFIYTDNTEIKKVCQGVIAITSVANLILNIRQYRQM</sequence>
<evidence type="ECO:0000313" key="2">
    <source>
        <dbReference type="Proteomes" id="UP000000493"/>
    </source>
</evidence>